<accession>A0A6N8L455</accession>
<sequence>MNLERFRTFICLEVIVQEFIHHKFQQNNYLSWMKTRVPILENCFSLIKKELKNNCADENRKGNLIEAYMAFCQRAPFHLQEVKMMCPKCPEDILTLENEYILIRDLITDNLQDMAKNFAMFKSACKNSVLQDALISLFANIAQTVKSIPHHVITAQILDGCLYTMSIPQVNSMKRIHNYDYFFYVFKLAAKWDWNKQVGTFLPIERLVIYLNFNSEGIANYFMEKINNELGQINNHTNRLTNLLKFRKLLDQLPAYRKTPYDKHGLSVKKQLLNWINAEIKFLYEAPSVTVATKREFSPSPIPLSNKVLCKLSGDQIAIVLRAADEVKIVESRSLNMVYKTMIPYIATENRTTLSPSSVRVKSYHPEHNDKKMVIEKLNQMIEKIKNY</sequence>
<dbReference type="Proteomes" id="UP000435036">
    <property type="component" value="Unassembled WGS sequence"/>
</dbReference>
<dbReference type="AlphaFoldDB" id="A0A6N8L455"/>
<proteinExistence type="predicted"/>
<dbReference type="RefSeq" id="WP_160370528.1">
    <property type="nucleotide sequence ID" value="NZ_WSQA01000016.1"/>
</dbReference>
<protein>
    <submittedName>
        <fullName evidence="1">Uncharacterized protein</fullName>
    </submittedName>
</protein>
<name>A0A6N8L455_9SPHI</name>
<comment type="caution">
    <text evidence="1">The sequence shown here is derived from an EMBL/GenBank/DDBJ whole genome shotgun (WGS) entry which is preliminary data.</text>
</comment>
<reference evidence="1 2" key="1">
    <citation type="submission" date="2019-12" db="EMBL/GenBank/DDBJ databases">
        <authorList>
            <person name="Dong K."/>
        </authorList>
    </citation>
    <scope>NUCLEOTIDE SEQUENCE [LARGE SCALE GENOMIC DNA]</scope>
    <source>
        <strain evidence="1 2">JCM 31225</strain>
    </source>
</reference>
<dbReference type="EMBL" id="WSQA01000016">
    <property type="protein sequence ID" value="MVZ63809.1"/>
    <property type="molecule type" value="Genomic_DNA"/>
</dbReference>
<evidence type="ECO:0000313" key="1">
    <source>
        <dbReference type="EMBL" id="MVZ63809.1"/>
    </source>
</evidence>
<gene>
    <name evidence="1" type="ORF">GQF63_17430</name>
</gene>
<keyword evidence="2" id="KW-1185">Reference proteome</keyword>
<organism evidence="1 2">
    <name type="scientific">Sphingobacterium humi</name>
    <dbReference type="NCBI Taxonomy" id="1796905"/>
    <lineage>
        <taxon>Bacteria</taxon>
        <taxon>Pseudomonadati</taxon>
        <taxon>Bacteroidota</taxon>
        <taxon>Sphingobacteriia</taxon>
        <taxon>Sphingobacteriales</taxon>
        <taxon>Sphingobacteriaceae</taxon>
        <taxon>Sphingobacterium</taxon>
    </lineage>
</organism>
<dbReference type="OrthoDB" id="636834at2"/>
<evidence type="ECO:0000313" key="2">
    <source>
        <dbReference type="Proteomes" id="UP000435036"/>
    </source>
</evidence>